<protein>
    <submittedName>
        <fullName evidence="1">Uncharacterized protein</fullName>
    </submittedName>
</protein>
<sequence>MDPSRQFARGSYEEGDRAVRTGREIATACSSHSERDGGAIATRPQNPAYRSVAFTGSAPESDRERTCSWIAV</sequence>
<gene>
    <name evidence="1" type="ORF">Taro_003258</name>
</gene>
<dbReference type="Proteomes" id="UP000652761">
    <property type="component" value="Unassembled WGS sequence"/>
</dbReference>
<proteinExistence type="predicted"/>
<keyword evidence="2" id="KW-1185">Reference proteome</keyword>
<name>A0A843TN67_COLES</name>
<reference evidence="1" key="1">
    <citation type="submission" date="2017-07" db="EMBL/GenBank/DDBJ databases">
        <title>Taro Niue Genome Assembly and Annotation.</title>
        <authorList>
            <person name="Atibalentja N."/>
            <person name="Keating K."/>
            <person name="Fields C.J."/>
        </authorList>
    </citation>
    <scope>NUCLEOTIDE SEQUENCE</scope>
    <source>
        <strain evidence="1">Niue_2</strain>
        <tissue evidence="1">Leaf</tissue>
    </source>
</reference>
<accession>A0A843TN67</accession>
<dbReference type="AlphaFoldDB" id="A0A843TN67"/>
<organism evidence="1 2">
    <name type="scientific">Colocasia esculenta</name>
    <name type="common">Wild taro</name>
    <name type="synonym">Arum esculentum</name>
    <dbReference type="NCBI Taxonomy" id="4460"/>
    <lineage>
        <taxon>Eukaryota</taxon>
        <taxon>Viridiplantae</taxon>
        <taxon>Streptophyta</taxon>
        <taxon>Embryophyta</taxon>
        <taxon>Tracheophyta</taxon>
        <taxon>Spermatophyta</taxon>
        <taxon>Magnoliopsida</taxon>
        <taxon>Liliopsida</taxon>
        <taxon>Araceae</taxon>
        <taxon>Aroideae</taxon>
        <taxon>Colocasieae</taxon>
        <taxon>Colocasia</taxon>
    </lineage>
</organism>
<evidence type="ECO:0000313" key="2">
    <source>
        <dbReference type="Proteomes" id="UP000652761"/>
    </source>
</evidence>
<evidence type="ECO:0000313" key="1">
    <source>
        <dbReference type="EMBL" id="MQL70954.1"/>
    </source>
</evidence>
<dbReference type="EMBL" id="NMUH01000083">
    <property type="protein sequence ID" value="MQL70954.1"/>
    <property type="molecule type" value="Genomic_DNA"/>
</dbReference>
<comment type="caution">
    <text evidence="1">The sequence shown here is derived from an EMBL/GenBank/DDBJ whole genome shotgun (WGS) entry which is preliminary data.</text>
</comment>